<evidence type="ECO:0000313" key="12">
    <source>
        <dbReference type="EMBL" id="MBK0417468.1"/>
    </source>
</evidence>
<name>A0A934UTS5_9MICO</name>
<evidence type="ECO:0000256" key="6">
    <source>
        <dbReference type="ARBA" id="ARBA00023002"/>
    </source>
</evidence>
<keyword evidence="3" id="KW-0479">Metal-binding</keyword>
<evidence type="ECO:0000256" key="8">
    <source>
        <dbReference type="ARBA" id="ARBA00023014"/>
    </source>
</evidence>
<dbReference type="InterPro" id="IPR015879">
    <property type="entry name" value="Ring_hydroxy_dOase_asu_C_dom"/>
</dbReference>
<dbReference type="InterPro" id="IPR036922">
    <property type="entry name" value="Rieske_2Fe-2S_sf"/>
</dbReference>
<dbReference type="InterPro" id="IPR043266">
    <property type="entry name" value="RHO_NdoB-like_C"/>
</dbReference>
<dbReference type="InterPro" id="IPR017941">
    <property type="entry name" value="Rieske_2Fe-2S"/>
</dbReference>
<gene>
    <name evidence="12" type="ORF">JD276_00245</name>
</gene>
<keyword evidence="8" id="KW-0411">Iron-sulfur</keyword>
<dbReference type="GO" id="GO:0051537">
    <property type="term" value="F:2 iron, 2 sulfur cluster binding"/>
    <property type="evidence" value="ECO:0007669"/>
    <property type="project" value="UniProtKB-KW"/>
</dbReference>
<dbReference type="GO" id="GO:0004497">
    <property type="term" value="F:monooxygenase activity"/>
    <property type="evidence" value="ECO:0007669"/>
    <property type="project" value="UniProtKB-ARBA"/>
</dbReference>
<dbReference type="PANTHER" id="PTHR43756">
    <property type="entry name" value="CHOLINE MONOOXYGENASE, CHLOROPLASTIC"/>
    <property type="match status" value="1"/>
</dbReference>
<evidence type="ECO:0000256" key="2">
    <source>
        <dbReference type="ARBA" id="ARBA00022714"/>
    </source>
</evidence>
<keyword evidence="9" id="KW-0520">NAD</keyword>
<dbReference type="Pfam" id="PF00848">
    <property type="entry name" value="Ring_hydroxyl_A"/>
    <property type="match status" value="1"/>
</dbReference>
<dbReference type="PRINTS" id="PR00090">
    <property type="entry name" value="RNGDIOXGNASE"/>
</dbReference>
<organism evidence="12 13">
    <name type="scientific">Leucobacter chromiisoli</name>
    <dbReference type="NCBI Taxonomy" id="2796471"/>
    <lineage>
        <taxon>Bacteria</taxon>
        <taxon>Bacillati</taxon>
        <taxon>Actinomycetota</taxon>
        <taxon>Actinomycetes</taxon>
        <taxon>Micrococcales</taxon>
        <taxon>Microbacteriaceae</taxon>
        <taxon>Leucobacter</taxon>
    </lineage>
</organism>
<evidence type="ECO:0000256" key="4">
    <source>
        <dbReference type="ARBA" id="ARBA00022797"/>
    </source>
</evidence>
<feature type="compositionally biased region" description="Low complexity" evidence="10">
    <location>
        <begin position="453"/>
        <end position="476"/>
    </location>
</feature>
<evidence type="ECO:0000256" key="5">
    <source>
        <dbReference type="ARBA" id="ARBA00022964"/>
    </source>
</evidence>
<dbReference type="PANTHER" id="PTHR43756:SF1">
    <property type="entry name" value="3-PHENYLPROPIONATE_CINNAMIC ACID DIOXYGENASE SUBUNIT ALPHA"/>
    <property type="match status" value="1"/>
</dbReference>
<keyword evidence="7" id="KW-0408">Iron</keyword>
<keyword evidence="2" id="KW-0001">2Fe-2S</keyword>
<dbReference type="Pfam" id="PF00355">
    <property type="entry name" value="Rieske"/>
    <property type="match status" value="1"/>
</dbReference>
<dbReference type="EMBL" id="JAEHOH010000001">
    <property type="protein sequence ID" value="MBK0417468.1"/>
    <property type="molecule type" value="Genomic_DNA"/>
</dbReference>
<dbReference type="GO" id="GO:0016705">
    <property type="term" value="F:oxidoreductase activity, acting on paired donors, with incorporation or reduction of molecular oxygen"/>
    <property type="evidence" value="ECO:0007669"/>
    <property type="project" value="UniProtKB-ARBA"/>
</dbReference>
<dbReference type="InterPro" id="IPR001663">
    <property type="entry name" value="Rng_hydr_dOase-A"/>
</dbReference>
<dbReference type="Gene3D" id="3.90.380.10">
    <property type="entry name" value="Naphthalene 1,2-dioxygenase Alpha Subunit, Chain A, domain 1"/>
    <property type="match status" value="1"/>
</dbReference>
<comment type="similarity">
    <text evidence="1">Belongs to the bacterial ring-hydroxylating dioxygenase alpha subunit family.</text>
</comment>
<feature type="region of interest" description="Disordered" evidence="10">
    <location>
        <begin position="440"/>
        <end position="476"/>
    </location>
</feature>
<feature type="domain" description="Rieske" evidence="11">
    <location>
        <begin position="39"/>
        <end position="137"/>
    </location>
</feature>
<evidence type="ECO:0000256" key="7">
    <source>
        <dbReference type="ARBA" id="ARBA00023004"/>
    </source>
</evidence>
<sequence>MAKPIDELIVQDKGLVSREIFVDEEIFKQELSRVFARAWLFVAHEDQIAKNGDYVVSKMGTDTVIVTRDMEGEVHVLLNTCTHRGMRLCRNDMGNARTFSCPYHGWSYSMDGRIVETPGDLAGVPGHATYYHGELDKKDWGLVRAPRVKVYKRTVWASWDPDAPEFDDYLGDMKQYLDYALDGRDGSPGNNEMIGGILKWRVPSNWKFAPENFIGDNYHDISHRSVDLVGINPSGGTGRRDDEPEDATTIGFPKLGHGVIGEMPYQKEPESAGWAANPEVSEWYRKCHDARVERFGDEHRVSMTVGTIFPNMSFHGRQPRTIAVFHPISPTEMEMWRIFLVDRDAPDAVKDMARHYHLSYSGPGGLTESDDMENWSYATDSSRGEISRSIYFNYEMGLGHARVVPHLEGAVENGEFTEENARIFYRRWAEFMKAGSWDELFPGKGPGPGGSRGAAESAPADAEAASVDAAATAETK</sequence>
<evidence type="ECO:0000256" key="1">
    <source>
        <dbReference type="ARBA" id="ARBA00008751"/>
    </source>
</evidence>
<dbReference type="AlphaFoldDB" id="A0A934UTS5"/>
<keyword evidence="4" id="KW-0058">Aromatic hydrocarbons catabolism</keyword>
<evidence type="ECO:0000259" key="11">
    <source>
        <dbReference type="PROSITE" id="PS51296"/>
    </source>
</evidence>
<keyword evidence="13" id="KW-1185">Reference proteome</keyword>
<accession>A0A934UTS5</accession>
<evidence type="ECO:0000256" key="3">
    <source>
        <dbReference type="ARBA" id="ARBA00022723"/>
    </source>
</evidence>
<dbReference type="Proteomes" id="UP000608530">
    <property type="component" value="Unassembled WGS sequence"/>
</dbReference>
<dbReference type="CDD" id="cd08881">
    <property type="entry name" value="RHO_alpha_C_NDO-like"/>
    <property type="match status" value="1"/>
</dbReference>
<dbReference type="SUPFAM" id="SSF50022">
    <property type="entry name" value="ISP domain"/>
    <property type="match status" value="1"/>
</dbReference>
<keyword evidence="5 12" id="KW-0223">Dioxygenase</keyword>
<protein>
    <submittedName>
        <fullName evidence="12">Aromatic ring-hydroxylating dioxygenase subunit alpha</fullName>
    </submittedName>
</protein>
<dbReference type="SUPFAM" id="SSF55961">
    <property type="entry name" value="Bet v1-like"/>
    <property type="match status" value="1"/>
</dbReference>
<proteinExistence type="inferred from homology"/>
<evidence type="ECO:0000256" key="9">
    <source>
        <dbReference type="ARBA" id="ARBA00023027"/>
    </source>
</evidence>
<dbReference type="PROSITE" id="PS51296">
    <property type="entry name" value="RIESKE"/>
    <property type="match status" value="1"/>
</dbReference>
<evidence type="ECO:0000256" key="10">
    <source>
        <dbReference type="SAM" id="MobiDB-lite"/>
    </source>
</evidence>
<evidence type="ECO:0000313" key="13">
    <source>
        <dbReference type="Proteomes" id="UP000608530"/>
    </source>
</evidence>
<dbReference type="RefSeq" id="WP_200112589.1">
    <property type="nucleotide sequence ID" value="NZ_JAEHOH010000001.1"/>
</dbReference>
<dbReference type="GO" id="GO:0005506">
    <property type="term" value="F:iron ion binding"/>
    <property type="evidence" value="ECO:0007669"/>
    <property type="project" value="InterPro"/>
</dbReference>
<keyword evidence="6" id="KW-0560">Oxidoreductase</keyword>
<reference evidence="12" key="1">
    <citation type="submission" date="2020-12" db="EMBL/GenBank/DDBJ databases">
        <title>Leucobacter sp. CAS1, isolated from Chromium sludge.</title>
        <authorList>
            <person name="Xu Z."/>
        </authorList>
    </citation>
    <scope>NUCLEOTIDE SEQUENCE</scope>
    <source>
        <strain evidence="12">CSA1</strain>
    </source>
</reference>
<dbReference type="Gene3D" id="2.102.10.10">
    <property type="entry name" value="Rieske [2Fe-2S] iron-sulphur domain"/>
    <property type="match status" value="1"/>
</dbReference>
<dbReference type="GO" id="GO:0051213">
    <property type="term" value="F:dioxygenase activity"/>
    <property type="evidence" value="ECO:0007669"/>
    <property type="project" value="UniProtKB-KW"/>
</dbReference>
<dbReference type="PROSITE" id="PS00570">
    <property type="entry name" value="RING_HYDROXYL_ALPHA"/>
    <property type="match status" value="1"/>
</dbReference>
<dbReference type="InterPro" id="IPR015881">
    <property type="entry name" value="ARHD_Rieske_2Fe_2S"/>
</dbReference>
<comment type="caution">
    <text evidence="12">The sequence shown here is derived from an EMBL/GenBank/DDBJ whole genome shotgun (WGS) entry which is preliminary data.</text>
</comment>